<feature type="domain" description="EAL" evidence="3">
    <location>
        <begin position="481"/>
        <end position="735"/>
    </location>
</feature>
<dbReference type="Proteomes" id="UP001500547">
    <property type="component" value="Unassembled WGS sequence"/>
</dbReference>
<dbReference type="InterPro" id="IPR050706">
    <property type="entry name" value="Cyclic-di-GMP_PDE-like"/>
</dbReference>
<dbReference type="NCBIfam" id="TIGR00254">
    <property type="entry name" value="GGDEF"/>
    <property type="match status" value="1"/>
</dbReference>
<protein>
    <submittedName>
        <fullName evidence="5">EAL domain-containing protein</fullName>
    </submittedName>
</protein>
<feature type="domain" description="GGDEF" evidence="4">
    <location>
        <begin position="345"/>
        <end position="472"/>
    </location>
</feature>
<feature type="modified residue" description="4-aspartylphosphate" evidence="1">
    <location>
        <position position="81"/>
    </location>
</feature>
<gene>
    <name evidence="5" type="ORF">GCM10025770_17160</name>
</gene>
<dbReference type="CDD" id="cd01948">
    <property type="entry name" value="EAL"/>
    <property type="match status" value="1"/>
</dbReference>
<dbReference type="InterPro" id="IPR001789">
    <property type="entry name" value="Sig_transdc_resp-reg_receiver"/>
</dbReference>
<sequence length="735" mass="81158">MDDDTLHFAEDDAPHERVTAAQLCWRILVVDDDPDVHAATDFALRDVRILDRPIELLSARSTAEARDVMTLERDIAVALLDVVMESDDAGLRLVKVIRDELRLSEMRIVLRTGQPGYAPEIQAIRDYDINDYKTKSELTRTKLFTALTAAIRSYQQIRAINTNRSALDQLVRAINQLSPTMSAEAFAHEALARLACALGLQPAQGIVCLRYAADDTGQSAQVLAAWGGLTAEVGRRLPELQDKDLQRALQLAMSQGESVAGELCVSRFRGQRNRLLVGMQQAVLADDDRRRLFELFCGHLVIGLDNVNMLENLRGQAFTDSLTGLPNRASLIDMLDAQLAGSDCSRYTLALIDIDHFAEANDALGHAFGDELLRAVAHRLSSALDSECRLARISGDTFAALGVSERLMPAMLLTLFAAPFVIEGQDMMLTVTIGIAHLADIDGNGVDALKGASLALRRAKMGARGEFSFYSREMAVDIRERVRLLQSLRHAIERQRLFLVYQPQINLRTGKTCGLEALLRWRGDDGQLIPPDRFIPIAEHSGLIISVGEWVMRMACFQQAELARHGYGGLRMAINVSVTQLRHPRFLSAFRTALEDSGVNPSCIELEITESVAMLEADFLGHMFEQIKALGVQIALDDFGTGFSSLSYLQRLKVNRLKIDRSFINEVSSTTSAKHIPALVVQLGQTLGLAVIAEGVEVQEQADVLVKMGCDEAQGYLFARPMEVPQLLEWLAARS</sequence>
<keyword evidence="6" id="KW-1185">Reference proteome</keyword>
<evidence type="ECO:0000259" key="3">
    <source>
        <dbReference type="PROSITE" id="PS50883"/>
    </source>
</evidence>
<dbReference type="PROSITE" id="PS50883">
    <property type="entry name" value="EAL"/>
    <property type="match status" value="1"/>
</dbReference>
<dbReference type="PANTHER" id="PTHR33121:SF71">
    <property type="entry name" value="OXYGEN SENSOR PROTEIN DOSP"/>
    <property type="match status" value="1"/>
</dbReference>
<dbReference type="InterPro" id="IPR035919">
    <property type="entry name" value="EAL_sf"/>
</dbReference>
<dbReference type="PROSITE" id="PS50110">
    <property type="entry name" value="RESPONSE_REGULATORY"/>
    <property type="match status" value="1"/>
</dbReference>
<dbReference type="InterPro" id="IPR029787">
    <property type="entry name" value="Nucleotide_cyclase"/>
</dbReference>
<organism evidence="5 6">
    <name type="scientific">Viridibacterium curvum</name>
    <dbReference type="NCBI Taxonomy" id="1101404"/>
    <lineage>
        <taxon>Bacteria</taxon>
        <taxon>Pseudomonadati</taxon>
        <taxon>Pseudomonadota</taxon>
        <taxon>Betaproteobacteria</taxon>
        <taxon>Rhodocyclales</taxon>
        <taxon>Rhodocyclaceae</taxon>
        <taxon>Viridibacterium</taxon>
    </lineage>
</organism>
<dbReference type="InterPro" id="IPR011006">
    <property type="entry name" value="CheY-like_superfamily"/>
</dbReference>
<accession>A0ABP9QLL8</accession>
<feature type="domain" description="Response regulatory" evidence="2">
    <location>
        <begin position="26"/>
        <end position="150"/>
    </location>
</feature>
<evidence type="ECO:0000256" key="1">
    <source>
        <dbReference type="PROSITE-ProRule" id="PRU00169"/>
    </source>
</evidence>
<dbReference type="InterPro" id="IPR000160">
    <property type="entry name" value="GGDEF_dom"/>
</dbReference>
<dbReference type="Pfam" id="PF00990">
    <property type="entry name" value="GGDEF"/>
    <property type="match status" value="1"/>
</dbReference>
<dbReference type="SUPFAM" id="SSF141868">
    <property type="entry name" value="EAL domain-like"/>
    <property type="match status" value="1"/>
</dbReference>
<evidence type="ECO:0000259" key="2">
    <source>
        <dbReference type="PROSITE" id="PS50110"/>
    </source>
</evidence>
<dbReference type="Pfam" id="PF11849">
    <property type="entry name" value="DUF3369"/>
    <property type="match status" value="1"/>
</dbReference>
<comment type="caution">
    <text evidence="5">The sequence shown here is derived from an EMBL/GenBank/DDBJ whole genome shotgun (WGS) entry which is preliminary data.</text>
</comment>
<dbReference type="RefSeq" id="WP_345532493.1">
    <property type="nucleotide sequence ID" value="NZ_BAABLD010000008.1"/>
</dbReference>
<dbReference type="SUPFAM" id="SSF52172">
    <property type="entry name" value="CheY-like"/>
    <property type="match status" value="1"/>
</dbReference>
<dbReference type="CDD" id="cd01949">
    <property type="entry name" value="GGDEF"/>
    <property type="match status" value="1"/>
</dbReference>
<name>A0ABP9QLL8_9RHOO</name>
<evidence type="ECO:0000313" key="5">
    <source>
        <dbReference type="EMBL" id="GAA5164021.1"/>
    </source>
</evidence>
<dbReference type="EMBL" id="BAABLD010000008">
    <property type="protein sequence ID" value="GAA5164021.1"/>
    <property type="molecule type" value="Genomic_DNA"/>
</dbReference>
<dbReference type="InterPro" id="IPR001633">
    <property type="entry name" value="EAL_dom"/>
</dbReference>
<evidence type="ECO:0000313" key="6">
    <source>
        <dbReference type="Proteomes" id="UP001500547"/>
    </source>
</evidence>
<dbReference type="SMART" id="SM00267">
    <property type="entry name" value="GGDEF"/>
    <property type="match status" value="1"/>
</dbReference>
<proteinExistence type="predicted"/>
<dbReference type="Pfam" id="PF00563">
    <property type="entry name" value="EAL"/>
    <property type="match status" value="1"/>
</dbReference>
<reference evidence="6" key="1">
    <citation type="journal article" date="2019" name="Int. J. Syst. Evol. Microbiol.">
        <title>The Global Catalogue of Microorganisms (GCM) 10K type strain sequencing project: providing services to taxonomists for standard genome sequencing and annotation.</title>
        <authorList>
            <consortium name="The Broad Institute Genomics Platform"/>
            <consortium name="The Broad Institute Genome Sequencing Center for Infectious Disease"/>
            <person name="Wu L."/>
            <person name="Ma J."/>
        </authorList>
    </citation>
    <scope>NUCLEOTIDE SEQUENCE [LARGE SCALE GENOMIC DNA]</scope>
    <source>
        <strain evidence="6">JCM 18715</strain>
    </source>
</reference>
<dbReference type="Gene3D" id="3.30.70.270">
    <property type="match status" value="1"/>
</dbReference>
<dbReference type="InterPro" id="IPR021800">
    <property type="entry name" value="DUF3369"/>
</dbReference>
<dbReference type="PANTHER" id="PTHR33121">
    <property type="entry name" value="CYCLIC DI-GMP PHOSPHODIESTERASE PDEF"/>
    <property type="match status" value="1"/>
</dbReference>
<dbReference type="Gene3D" id="3.20.20.450">
    <property type="entry name" value="EAL domain"/>
    <property type="match status" value="1"/>
</dbReference>
<dbReference type="SMART" id="SM00052">
    <property type="entry name" value="EAL"/>
    <property type="match status" value="1"/>
</dbReference>
<dbReference type="PROSITE" id="PS50887">
    <property type="entry name" value="GGDEF"/>
    <property type="match status" value="1"/>
</dbReference>
<dbReference type="InterPro" id="IPR043128">
    <property type="entry name" value="Rev_trsase/Diguanyl_cyclase"/>
</dbReference>
<dbReference type="Gene3D" id="3.40.50.2300">
    <property type="match status" value="1"/>
</dbReference>
<keyword evidence="1" id="KW-0597">Phosphoprotein</keyword>
<dbReference type="SUPFAM" id="SSF55073">
    <property type="entry name" value="Nucleotide cyclase"/>
    <property type="match status" value="1"/>
</dbReference>
<evidence type="ECO:0000259" key="4">
    <source>
        <dbReference type="PROSITE" id="PS50887"/>
    </source>
</evidence>